<feature type="region of interest" description="Disordered" evidence="1">
    <location>
        <begin position="53"/>
        <end position="98"/>
    </location>
</feature>
<name>A0A3R7WFE5_9EURY</name>
<dbReference type="Proteomes" id="UP000284763">
    <property type="component" value="Unassembled WGS sequence"/>
</dbReference>
<reference evidence="2 3" key="1">
    <citation type="submission" date="2018-08" db="EMBL/GenBank/DDBJ databases">
        <title>The metabolism and importance of syntrophic acetate oxidation coupled to methane or sulfide production in haloalkaline environments.</title>
        <authorList>
            <person name="Timmers P.H.A."/>
            <person name="Vavourakis C.D."/>
            <person name="Sorokin D.Y."/>
            <person name="Sinninghe Damste J.S."/>
            <person name="Muyzer G."/>
            <person name="Stams A.J.M."/>
            <person name="Plugge C.M."/>
        </authorList>
    </citation>
    <scope>NUCLEOTIDE SEQUENCE [LARGE SCALE GENOMIC DNA]</scope>
    <source>
        <strain evidence="2">MSAO_Arc3</strain>
    </source>
</reference>
<dbReference type="Pfam" id="PF06677">
    <property type="entry name" value="Auto_anti-p27"/>
    <property type="match status" value="1"/>
</dbReference>
<protein>
    <submittedName>
        <fullName evidence="2">Uncharacterized protein</fullName>
    </submittedName>
</protein>
<sequence>MSINNEDEKVKKISRLLELGATMLAQHCEDCGAPHFRYSGQIICPVCDVEMKQDTSTPEQPAPSQNISSAQSGFNVSEQDIESIPPKNHSPDSSAYEHVTRTQVELTEEMEQSMNLIIAKILDLSHSIQKENDIRRIRETFEVINEGIDLVERIKKQV</sequence>
<organism evidence="2 3">
    <name type="scientific">Methanosalsum natronophilum</name>
    <dbReference type="NCBI Taxonomy" id="768733"/>
    <lineage>
        <taxon>Archaea</taxon>
        <taxon>Methanobacteriati</taxon>
        <taxon>Methanobacteriota</taxon>
        <taxon>Stenosarchaea group</taxon>
        <taxon>Methanomicrobia</taxon>
        <taxon>Methanosarcinales</taxon>
        <taxon>Methanosarcinaceae</taxon>
        <taxon>Methanosalsum</taxon>
    </lineage>
</organism>
<gene>
    <name evidence="2" type="ORF">D5R95_01630</name>
</gene>
<dbReference type="AlphaFoldDB" id="A0A3R7WFE5"/>
<proteinExistence type="predicted"/>
<evidence type="ECO:0000256" key="1">
    <source>
        <dbReference type="SAM" id="MobiDB-lite"/>
    </source>
</evidence>
<comment type="caution">
    <text evidence="2">The sequence shown here is derived from an EMBL/GenBank/DDBJ whole genome shotgun (WGS) entry which is preliminary data.</text>
</comment>
<accession>A0A3R7WFE5</accession>
<evidence type="ECO:0000313" key="3">
    <source>
        <dbReference type="Proteomes" id="UP000284763"/>
    </source>
</evidence>
<dbReference type="InterPro" id="IPR009563">
    <property type="entry name" value="SSSCA1"/>
</dbReference>
<dbReference type="EMBL" id="QZAB01000110">
    <property type="protein sequence ID" value="RQD90712.1"/>
    <property type="molecule type" value="Genomic_DNA"/>
</dbReference>
<feature type="compositionally biased region" description="Polar residues" evidence="1">
    <location>
        <begin position="54"/>
        <end position="78"/>
    </location>
</feature>
<evidence type="ECO:0000313" key="2">
    <source>
        <dbReference type="EMBL" id="RQD90712.1"/>
    </source>
</evidence>